<gene>
    <name evidence="1" type="ORF">P280DRAFT_108366</name>
</gene>
<sequence length="182" mass="21117">MFPHENNDEASSNRTEILLDCAQPWVMGFESSRPEVDFSAGIADFCPERNVYRHLERQGEPSKLFNKAYETYALGVVLLEIGLWQSSVTLDKEGFRRVKNPKVVQRYLMRQAEKNVSPRMGEKYRMVVLRCLRNDLGVVSGVRTDLKLQQAFRSQVVDVLGRAADYVWRPRRHWSCFAIFIS</sequence>
<name>A0A6A6RT31_9PLEO</name>
<reference evidence="1" key="1">
    <citation type="journal article" date="2020" name="Stud. Mycol.">
        <title>101 Dothideomycetes genomes: a test case for predicting lifestyles and emergence of pathogens.</title>
        <authorList>
            <person name="Haridas S."/>
            <person name="Albert R."/>
            <person name="Binder M."/>
            <person name="Bloem J."/>
            <person name="Labutti K."/>
            <person name="Salamov A."/>
            <person name="Andreopoulos B."/>
            <person name="Baker S."/>
            <person name="Barry K."/>
            <person name="Bills G."/>
            <person name="Bluhm B."/>
            <person name="Cannon C."/>
            <person name="Castanera R."/>
            <person name="Culley D."/>
            <person name="Daum C."/>
            <person name="Ezra D."/>
            <person name="Gonzalez J."/>
            <person name="Henrissat B."/>
            <person name="Kuo A."/>
            <person name="Liang C."/>
            <person name="Lipzen A."/>
            <person name="Lutzoni F."/>
            <person name="Magnuson J."/>
            <person name="Mondo S."/>
            <person name="Nolan M."/>
            <person name="Ohm R."/>
            <person name="Pangilinan J."/>
            <person name="Park H.-J."/>
            <person name="Ramirez L."/>
            <person name="Alfaro M."/>
            <person name="Sun H."/>
            <person name="Tritt A."/>
            <person name="Yoshinaga Y."/>
            <person name="Zwiers L.-H."/>
            <person name="Turgeon B."/>
            <person name="Goodwin S."/>
            <person name="Spatafora J."/>
            <person name="Crous P."/>
            <person name="Grigoriev I."/>
        </authorList>
    </citation>
    <scope>NUCLEOTIDE SEQUENCE</scope>
    <source>
        <strain evidence="1">CBS 473.64</strain>
    </source>
</reference>
<evidence type="ECO:0000313" key="2">
    <source>
        <dbReference type="Proteomes" id="UP000799753"/>
    </source>
</evidence>
<accession>A0A6A6RT31</accession>
<dbReference type="OrthoDB" id="1911848at2759"/>
<keyword evidence="2" id="KW-1185">Reference proteome</keyword>
<organism evidence="1 2">
    <name type="scientific">Massarina eburnea CBS 473.64</name>
    <dbReference type="NCBI Taxonomy" id="1395130"/>
    <lineage>
        <taxon>Eukaryota</taxon>
        <taxon>Fungi</taxon>
        <taxon>Dikarya</taxon>
        <taxon>Ascomycota</taxon>
        <taxon>Pezizomycotina</taxon>
        <taxon>Dothideomycetes</taxon>
        <taxon>Pleosporomycetidae</taxon>
        <taxon>Pleosporales</taxon>
        <taxon>Massarineae</taxon>
        <taxon>Massarinaceae</taxon>
        <taxon>Massarina</taxon>
    </lineage>
</organism>
<evidence type="ECO:0008006" key="3">
    <source>
        <dbReference type="Google" id="ProtNLM"/>
    </source>
</evidence>
<proteinExistence type="predicted"/>
<evidence type="ECO:0000313" key="1">
    <source>
        <dbReference type="EMBL" id="KAF2637533.1"/>
    </source>
</evidence>
<protein>
    <recommendedName>
        <fullName evidence="3">Protein kinase domain-containing protein</fullName>
    </recommendedName>
</protein>
<dbReference type="AlphaFoldDB" id="A0A6A6RT31"/>
<dbReference type="EMBL" id="MU006793">
    <property type="protein sequence ID" value="KAF2637533.1"/>
    <property type="molecule type" value="Genomic_DNA"/>
</dbReference>
<dbReference type="PANTHER" id="PTHR37542:SF3">
    <property type="entry name" value="PRION-INHIBITION AND PROPAGATION HELO DOMAIN-CONTAINING PROTEIN"/>
    <property type="match status" value="1"/>
</dbReference>
<dbReference type="Proteomes" id="UP000799753">
    <property type="component" value="Unassembled WGS sequence"/>
</dbReference>
<dbReference type="PANTHER" id="PTHR37542">
    <property type="entry name" value="HELO DOMAIN-CONTAINING PROTEIN-RELATED"/>
    <property type="match status" value="1"/>
</dbReference>